<dbReference type="GO" id="GO:0000445">
    <property type="term" value="C:THO complex part of transcription export complex"/>
    <property type="evidence" value="ECO:0007669"/>
    <property type="project" value="TreeGrafter"/>
</dbReference>
<comment type="caution">
    <text evidence="2">The sequence shown here is derived from an EMBL/GenBank/DDBJ whole genome shotgun (WGS) entry which is preliminary data.</text>
</comment>
<gene>
    <name evidence="2" type="ORF">DL89DRAFT_295102</name>
</gene>
<dbReference type="EMBL" id="MCFD01000014">
    <property type="protein sequence ID" value="ORX66712.1"/>
    <property type="molecule type" value="Genomic_DNA"/>
</dbReference>
<accession>A0A1Y1VZN9</accession>
<dbReference type="PANTHER" id="PTHR13265:SF0">
    <property type="entry name" value="HPR1"/>
    <property type="match status" value="1"/>
</dbReference>
<dbReference type="Pfam" id="PF11957">
    <property type="entry name" value="efThoc1"/>
    <property type="match status" value="2"/>
</dbReference>
<dbReference type="GeneID" id="63807248"/>
<dbReference type="Proteomes" id="UP000193922">
    <property type="component" value="Unassembled WGS sequence"/>
</dbReference>
<name>A0A1Y1VZN9_9FUNG</name>
<dbReference type="GO" id="GO:0006406">
    <property type="term" value="P:mRNA export from nucleus"/>
    <property type="evidence" value="ECO:0007669"/>
    <property type="project" value="TreeGrafter"/>
</dbReference>
<dbReference type="OrthoDB" id="10257415at2759"/>
<dbReference type="STRING" id="61395.A0A1Y1VZN9"/>
<dbReference type="RefSeq" id="XP_040740671.1">
    <property type="nucleotide sequence ID" value="XM_040890600.1"/>
</dbReference>
<organism evidence="2 3">
    <name type="scientific">Linderina pennispora</name>
    <dbReference type="NCBI Taxonomy" id="61395"/>
    <lineage>
        <taxon>Eukaryota</taxon>
        <taxon>Fungi</taxon>
        <taxon>Fungi incertae sedis</taxon>
        <taxon>Zoopagomycota</taxon>
        <taxon>Kickxellomycotina</taxon>
        <taxon>Kickxellomycetes</taxon>
        <taxon>Kickxellales</taxon>
        <taxon>Kickxellaceae</taxon>
        <taxon>Linderina</taxon>
    </lineage>
</organism>
<dbReference type="PANTHER" id="PTHR13265">
    <property type="entry name" value="THO COMPLEX SUBUNIT 1"/>
    <property type="match status" value="1"/>
</dbReference>
<reference evidence="2 3" key="1">
    <citation type="submission" date="2016-07" db="EMBL/GenBank/DDBJ databases">
        <title>Pervasive Adenine N6-methylation of Active Genes in Fungi.</title>
        <authorList>
            <consortium name="DOE Joint Genome Institute"/>
            <person name="Mondo S.J."/>
            <person name="Dannebaum R.O."/>
            <person name="Kuo R.C."/>
            <person name="Labutti K."/>
            <person name="Haridas S."/>
            <person name="Kuo A."/>
            <person name="Salamov A."/>
            <person name="Ahrendt S.R."/>
            <person name="Lipzen A."/>
            <person name="Sullivan W."/>
            <person name="Andreopoulos W.B."/>
            <person name="Clum A."/>
            <person name="Lindquist E."/>
            <person name="Daum C."/>
            <person name="Ramamoorthy G.K."/>
            <person name="Gryganskyi A."/>
            <person name="Culley D."/>
            <person name="Magnuson J.K."/>
            <person name="James T.Y."/>
            <person name="O'Malley M.A."/>
            <person name="Stajich J.E."/>
            <person name="Spatafora J.W."/>
            <person name="Visel A."/>
            <person name="Grigoriev I.V."/>
        </authorList>
    </citation>
    <scope>NUCLEOTIDE SEQUENCE [LARGE SCALE GENOMIC DNA]</scope>
    <source>
        <strain evidence="2 3">ATCC 12442</strain>
    </source>
</reference>
<keyword evidence="3" id="KW-1185">Reference proteome</keyword>
<dbReference type="InterPro" id="IPR021861">
    <property type="entry name" value="THO_THOC1"/>
</dbReference>
<evidence type="ECO:0000313" key="3">
    <source>
        <dbReference type="Proteomes" id="UP000193922"/>
    </source>
</evidence>
<evidence type="ECO:0000313" key="2">
    <source>
        <dbReference type="EMBL" id="ORX66712.1"/>
    </source>
</evidence>
<sequence>MNQVQHYQELIQQAARLALERSVAESDEPSVDAIEPAAKAIREALSPKGETVKRDFDQHLSFRSQIETMDSVSIEVAQELFGFLETRTALVRKVMAETTGKGVAMLKICNSLLRRIPHATMGEFAGSVQIFIANSFPLSERSGVNVRGDFDTSNIPAIDTAGLDEGGREEKLYRSFWSLQECFANPQSVFKNRPESFDSFVKAAKLALEEFRKVEHKNQPQATATAAMHDTAPLNSGDPQFKCQILVQLLIFTKLKEAAVNKLVVVNMEITDAEEQTLRDLSERAGNQLLTMPRDRGTFRRAAVFMLMHEADWARWKAGSCKPFEGVPMPELVDEMQSAAQSFFEVRDEVWATDVESLEGIGNEAQSVTLKDTLGKLTSFLTLKERGVVDLLQWRALRMSIPSGDIRDVDPTSKTLGLNCENGQDPKEDQVSTTDVDDEPFVTEVK</sequence>
<dbReference type="AlphaFoldDB" id="A0A1Y1VZN9"/>
<protein>
    <submittedName>
        <fullName evidence="2">Uncharacterized protein</fullName>
    </submittedName>
</protein>
<feature type="compositionally biased region" description="Acidic residues" evidence="1">
    <location>
        <begin position="435"/>
        <end position="446"/>
    </location>
</feature>
<evidence type="ECO:0000256" key="1">
    <source>
        <dbReference type="SAM" id="MobiDB-lite"/>
    </source>
</evidence>
<feature type="region of interest" description="Disordered" evidence="1">
    <location>
        <begin position="408"/>
        <end position="446"/>
    </location>
</feature>
<proteinExistence type="predicted"/>